<feature type="domain" description="DnaB/C C-terminal" evidence="2">
    <location>
        <begin position="130"/>
        <end position="201"/>
    </location>
</feature>
<sequence length="236" mass="27509">MNQFIKNYINFGETNISNLLLRDYRKLNINNDELVVILECKRFIDHGIEFPDVEIIADNMQTTSKEIYNTFNSLVNKGLLKIDSYKGSNDKIHSRCNFDPLYEKLLKITSSDVDHTSLKADSESTQSEIFNKIEVEFGRSLSPMELQTVNRWINEDHFKPKIILLALREAVIRQAFSLRYIDKILLNWQKKNLTTPGQVEHELSMQRKHQKYSVINNDLNDDKGPDIPLFNLSNSK</sequence>
<gene>
    <name evidence="4" type="ORF">IAA89_00355</name>
</gene>
<dbReference type="AlphaFoldDB" id="A0A9D9E4Q9"/>
<comment type="similarity">
    <text evidence="1">Belongs to the DnaB/DnaD family.</text>
</comment>
<dbReference type="InterPro" id="IPR036388">
    <property type="entry name" value="WH-like_DNA-bd_sf"/>
</dbReference>
<evidence type="ECO:0000313" key="5">
    <source>
        <dbReference type="Proteomes" id="UP000823614"/>
    </source>
</evidence>
<dbReference type="SUPFAM" id="SSF158499">
    <property type="entry name" value="DnaD domain-like"/>
    <property type="match status" value="1"/>
</dbReference>
<comment type="caution">
    <text evidence="4">The sequence shown here is derived from an EMBL/GenBank/DDBJ whole genome shotgun (WGS) entry which is preliminary data.</text>
</comment>
<reference evidence="4" key="1">
    <citation type="submission" date="2020-10" db="EMBL/GenBank/DDBJ databases">
        <authorList>
            <person name="Gilroy R."/>
        </authorList>
    </citation>
    <scope>NUCLEOTIDE SEQUENCE</scope>
    <source>
        <strain evidence="4">C6-149</strain>
    </source>
</reference>
<organism evidence="4 5">
    <name type="scientific">Candidatus Gallilactobacillus intestinavium</name>
    <dbReference type="NCBI Taxonomy" id="2840838"/>
    <lineage>
        <taxon>Bacteria</taxon>
        <taxon>Bacillati</taxon>
        <taxon>Bacillota</taxon>
        <taxon>Bacilli</taxon>
        <taxon>Lactobacillales</taxon>
        <taxon>Lactobacillaceae</taxon>
        <taxon>Lactobacillaceae incertae sedis</taxon>
        <taxon>Candidatus Gallilactobacillus</taxon>
    </lineage>
</organism>
<dbReference type="InterPro" id="IPR034829">
    <property type="entry name" value="DnaD-like_sf"/>
</dbReference>
<dbReference type="Pfam" id="PF07261">
    <property type="entry name" value="DnaB_2"/>
    <property type="match status" value="1"/>
</dbReference>
<evidence type="ECO:0000256" key="1">
    <source>
        <dbReference type="ARBA" id="ARBA00093462"/>
    </source>
</evidence>
<dbReference type="Gene3D" id="1.10.10.10">
    <property type="entry name" value="Winged helix-like DNA-binding domain superfamily/Winged helix DNA-binding domain"/>
    <property type="match status" value="1"/>
</dbReference>
<evidence type="ECO:0000313" key="4">
    <source>
        <dbReference type="EMBL" id="MBO8440893.1"/>
    </source>
</evidence>
<feature type="domain" description="DnaD N-terminal" evidence="3">
    <location>
        <begin position="16"/>
        <end position="112"/>
    </location>
</feature>
<accession>A0A9D9E4Q9</accession>
<dbReference type="InterPro" id="IPR053843">
    <property type="entry name" value="DnaD_N"/>
</dbReference>
<reference evidence="4" key="2">
    <citation type="journal article" date="2021" name="PeerJ">
        <title>Extensive microbial diversity within the chicken gut microbiome revealed by metagenomics and culture.</title>
        <authorList>
            <person name="Gilroy R."/>
            <person name="Ravi A."/>
            <person name="Getino M."/>
            <person name="Pursley I."/>
            <person name="Horton D.L."/>
            <person name="Alikhan N.F."/>
            <person name="Baker D."/>
            <person name="Gharbi K."/>
            <person name="Hall N."/>
            <person name="Watson M."/>
            <person name="Adriaenssens E.M."/>
            <person name="Foster-Nyarko E."/>
            <person name="Jarju S."/>
            <person name="Secka A."/>
            <person name="Antonio M."/>
            <person name="Oren A."/>
            <person name="Chaudhuri R.R."/>
            <person name="La Ragione R."/>
            <person name="Hildebrand F."/>
            <person name="Pallen M.J."/>
        </authorList>
    </citation>
    <scope>NUCLEOTIDE SEQUENCE</scope>
    <source>
        <strain evidence="4">C6-149</strain>
    </source>
</reference>
<dbReference type="PANTHER" id="PTHR37293:SF6">
    <property type="entry name" value="DNA REPLICATION PROTEIN DNAD"/>
    <property type="match status" value="1"/>
</dbReference>
<dbReference type="PANTHER" id="PTHR37293">
    <property type="entry name" value="PHAGE REPLICATION PROTEIN-RELATED"/>
    <property type="match status" value="1"/>
</dbReference>
<dbReference type="Pfam" id="PF21984">
    <property type="entry name" value="DnaD_N"/>
    <property type="match status" value="1"/>
</dbReference>
<dbReference type="NCBIfam" id="TIGR01446">
    <property type="entry name" value="DnaD_dom"/>
    <property type="match status" value="1"/>
</dbReference>
<dbReference type="Gene3D" id="1.10.10.630">
    <property type="entry name" value="DnaD domain-like"/>
    <property type="match status" value="1"/>
</dbReference>
<dbReference type="InterPro" id="IPR006343">
    <property type="entry name" value="DnaB/C_C"/>
</dbReference>
<name>A0A9D9E4Q9_9LACO</name>
<protein>
    <submittedName>
        <fullName evidence="4">DnaD domain protein</fullName>
    </submittedName>
</protein>
<dbReference type="InterPro" id="IPR053162">
    <property type="entry name" value="DnaD"/>
</dbReference>
<dbReference type="EMBL" id="JADIMP010000007">
    <property type="protein sequence ID" value="MBO8440893.1"/>
    <property type="molecule type" value="Genomic_DNA"/>
</dbReference>
<proteinExistence type="inferred from homology"/>
<dbReference type="Proteomes" id="UP000823614">
    <property type="component" value="Unassembled WGS sequence"/>
</dbReference>
<evidence type="ECO:0000259" key="2">
    <source>
        <dbReference type="Pfam" id="PF07261"/>
    </source>
</evidence>
<evidence type="ECO:0000259" key="3">
    <source>
        <dbReference type="Pfam" id="PF21984"/>
    </source>
</evidence>